<feature type="compositionally biased region" description="Low complexity" evidence="4">
    <location>
        <begin position="85"/>
        <end position="99"/>
    </location>
</feature>
<accession>W1PGJ7</accession>
<evidence type="ECO:0000313" key="7">
    <source>
        <dbReference type="Proteomes" id="UP000017836"/>
    </source>
</evidence>
<dbReference type="PANTHER" id="PTHR32258">
    <property type="entry name" value="PROTEIN NETWORKED 4A"/>
    <property type="match status" value="1"/>
</dbReference>
<evidence type="ECO:0000256" key="2">
    <source>
        <dbReference type="ARBA" id="ARBA00038006"/>
    </source>
</evidence>
<dbReference type="EMBL" id="KI393908">
    <property type="protein sequence ID" value="ERN06200.1"/>
    <property type="molecule type" value="Genomic_DNA"/>
</dbReference>
<dbReference type="Pfam" id="PF07765">
    <property type="entry name" value="KIP1"/>
    <property type="match status" value="1"/>
</dbReference>
<feature type="coiled-coil region" evidence="3">
    <location>
        <begin position="225"/>
        <end position="257"/>
    </location>
</feature>
<dbReference type="Proteomes" id="UP000017836">
    <property type="component" value="Unassembled WGS sequence"/>
</dbReference>
<protein>
    <recommendedName>
        <fullName evidence="5">NAB domain-containing protein</fullName>
    </recommendedName>
</protein>
<evidence type="ECO:0000259" key="5">
    <source>
        <dbReference type="PROSITE" id="PS51774"/>
    </source>
</evidence>
<dbReference type="Gramene" id="ERN06200">
    <property type="protein sequence ID" value="ERN06200"/>
    <property type="gene ID" value="AMTR_s00016p00157750"/>
</dbReference>
<proteinExistence type="inferred from homology"/>
<keyword evidence="1 3" id="KW-0175">Coiled coil</keyword>
<dbReference type="AlphaFoldDB" id="W1PGJ7"/>
<feature type="region of interest" description="Disordered" evidence="4">
    <location>
        <begin position="82"/>
        <end position="107"/>
    </location>
</feature>
<keyword evidence="7" id="KW-1185">Reference proteome</keyword>
<feature type="domain" description="NAB" evidence="5">
    <location>
        <begin position="1"/>
        <end position="63"/>
    </location>
</feature>
<feature type="compositionally biased region" description="Basic and acidic residues" evidence="4">
    <location>
        <begin position="174"/>
        <end position="197"/>
    </location>
</feature>
<evidence type="ECO:0000256" key="3">
    <source>
        <dbReference type="SAM" id="Coils"/>
    </source>
</evidence>
<dbReference type="HOGENOM" id="CLU_567864_0_0_1"/>
<evidence type="ECO:0000256" key="4">
    <source>
        <dbReference type="SAM" id="MobiDB-lite"/>
    </source>
</evidence>
<feature type="compositionally biased region" description="Basic and acidic residues" evidence="4">
    <location>
        <begin position="211"/>
        <end position="221"/>
    </location>
</feature>
<feature type="coiled-coil region" evidence="3">
    <location>
        <begin position="418"/>
        <end position="452"/>
    </location>
</feature>
<feature type="region of interest" description="Disordered" evidence="4">
    <location>
        <begin position="174"/>
        <end position="221"/>
    </location>
</feature>
<dbReference type="PANTHER" id="PTHR32258:SF28">
    <property type="entry name" value="PROTEIN NETWORKED 3A-RELATED"/>
    <property type="match status" value="1"/>
</dbReference>
<dbReference type="PROSITE" id="PS51774">
    <property type="entry name" value="NAB"/>
    <property type="match status" value="1"/>
</dbReference>
<gene>
    <name evidence="6" type="ORF">AMTR_s00016p00157750</name>
</gene>
<evidence type="ECO:0000313" key="6">
    <source>
        <dbReference type="EMBL" id="ERN06200.1"/>
    </source>
</evidence>
<evidence type="ECO:0000256" key="1">
    <source>
        <dbReference type="ARBA" id="ARBA00023054"/>
    </source>
</evidence>
<organism evidence="6 7">
    <name type="scientific">Amborella trichopoda</name>
    <dbReference type="NCBI Taxonomy" id="13333"/>
    <lineage>
        <taxon>Eukaryota</taxon>
        <taxon>Viridiplantae</taxon>
        <taxon>Streptophyta</taxon>
        <taxon>Embryophyta</taxon>
        <taxon>Tracheophyta</taxon>
        <taxon>Spermatophyta</taxon>
        <taxon>Magnoliopsida</taxon>
        <taxon>Amborellales</taxon>
        <taxon>Amborellaceae</taxon>
        <taxon>Amborella</taxon>
    </lineage>
</organism>
<dbReference type="GO" id="GO:0003779">
    <property type="term" value="F:actin binding"/>
    <property type="evidence" value="ECO:0007669"/>
    <property type="project" value="InterPro"/>
</dbReference>
<dbReference type="InterPro" id="IPR051861">
    <property type="entry name" value="NET_actin-binding_domain"/>
</dbReference>
<reference evidence="7" key="1">
    <citation type="journal article" date="2013" name="Science">
        <title>The Amborella genome and the evolution of flowering plants.</title>
        <authorList>
            <consortium name="Amborella Genome Project"/>
        </authorList>
    </citation>
    <scope>NUCLEOTIDE SEQUENCE [LARGE SCALE GENOMIC DNA]</scope>
</reference>
<sequence>MIFAEVDSQTKEMLKLIGEDGDSFAQRAEIYFERRPQLIEMVEELQKSYCVLAERYDRLRSESAKFHHDQMLKNSIKIDDSDGLNTAKSTKNSNASSSAESMLEDPEFKENELSVRCTKVERNLNGNVSKACDYKIKDISRVHSSKSENGAYLYNSKKEVDDLVHEEIKICTHSPKVERGSNTDDSKGYEPKTERNRSTYGLNGENGDSDNDPKGETGDSACDVKRDAVKLTNNLECENRAQENEEIEKRMQYWKEERESDLDALSLNECDVKRNSNSSEYGSKRYNGDYAYLKERESYPELKVGDSKGEGHDSTYATYASKRENGDFTCDVKREGGDYNLERQSQTPQLKFEHCAHDLKREVANNLKRESAYSTHDMYNAECSAARFEPVDLSLKNDTWVEMRNQLSWMMKENMRQQRELIKKNAEKRETIKQLQLDLIKLNEENNALQHNLMISQPVPSENRVHLWRWRSLSVNKLFGR</sequence>
<comment type="similarity">
    <text evidence="2">Belongs to the NET family.</text>
</comment>
<dbReference type="InterPro" id="IPR011684">
    <property type="entry name" value="NAB"/>
</dbReference>
<name>W1PGJ7_AMBTC</name>